<gene>
    <name evidence="5" type="ORF">L227DRAFT_648792</name>
</gene>
<protein>
    <submittedName>
        <fullName evidence="5">WD40 repeat-like protein</fullName>
    </submittedName>
</protein>
<evidence type="ECO:0000313" key="6">
    <source>
        <dbReference type="Proteomes" id="UP000313359"/>
    </source>
</evidence>
<dbReference type="InterPro" id="IPR015943">
    <property type="entry name" value="WD40/YVTN_repeat-like_dom_sf"/>
</dbReference>
<dbReference type="SMART" id="SM00320">
    <property type="entry name" value="WD40"/>
    <property type="match status" value="6"/>
</dbReference>
<dbReference type="EMBL" id="ML122251">
    <property type="protein sequence ID" value="RPD65994.1"/>
    <property type="molecule type" value="Genomic_DNA"/>
</dbReference>
<dbReference type="OrthoDB" id="6262491at2759"/>
<dbReference type="PROSITE" id="PS50294">
    <property type="entry name" value="WD_REPEATS_REGION"/>
    <property type="match status" value="2"/>
</dbReference>
<dbReference type="STRING" id="1328759.A0A5C2SRH1"/>
<dbReference type="AlphaFoldDB" id="A0A5C2SRH1"/>
<evidence type="ECO:0000256" key="3">
    <source>
        <dbReference type="PROSITE-ProRule" id="PRU00221"/>
    </source>
</evidence>
<feature type="compositionally biased region" description="Acidic residues" evidence="4">
    <location>
        <begin position="392"/>
        <end position="408"/>
    </location>
</feature>
<evidence type="ECO:0000256" key="1">
    <source>
        <dbReference type="ARBA" id="ARBA00022574"/>
    </source>
</evidence>
<dbReference type="SUPFAM" id="SSF50978">
    <property type="entry name" value="WD40 repeat-like"/>
    <property type="match status" value="1"/>
</dbReference>
<dbReference type="PANTHER" id="PTHR19848:SF8">
    <property type="entry name" value="F-BOX AND WD REPEAT DOMAIN CONTAINING 7"/>
    <property type="match status" value="1"/>
</dbReference>
<dbReference type="PRINTS" id="PR00320">
    <property type="entry name" value="GPROTEINBRPT"/>
</dbReference>
<dbReference type="Gene3D" id="2.130.10.10">
    <property type="entry name" value="YVTN repeat-like/Quinoprotein amine dehydrogenase"/>
    <property type="match status" value="2"/>
</dbReference>
<organism evidence="5 6">
    <name type="scientific">Lentinus tigrinus ALCF2SS1-6</name>
    <dbReference type="NCBI Taxonomy" id="1328759"/>
    <lineage>
        <taxon>Eukaryota</taxon>
        <taxon>Fungi</taxon>
        <taxon>Dikarya</taxon>
        <taxon>Basidiomycota</taxon>
        <taxon>Agaricomycotina</taxon>
        <taxon>Agaricomycetes</taxon>
        <taxon>Polyporales</taxon>
        <taxon>Polyporaceae</taxon>
        <taxon>Lentinus</taxon>
    </lineage>
</organism>
<keyword evidence="2" id="KW-0677">Repeat</keyword>
<dbReference type="InterPro" id="IPR020472">
    <property type="entry name" value="WD40_PAC1"/>
</dbReference>
<sequence length="408" mass="44803">MQPADKSNLLRSEAELKLEHSRKNKAERIKDLGSPIEITGKALALQVRENVAWITENTTVIRKLDLETGKTLQLFKGHTAPVTSLAFVDRVPGSGKGDLLVTGSWDKTIKVWDVKTKELVSSTDAHSDFVKALHVIPSLQLLVSSGSDQVVRLWDLSNAAEGKPLTSVGSLTDHTRPVESLDARVVSETSAVLYTADTMGIIKIWDIVKDTGTPPRWQSTLAGELKHHRTRVNDMIHGNGHLYTASTDETVHIIPHPSPAPLPNARPIPPIEHPTAVRTILPLSLTPLAEPYLLTGSGDVIRVYDVSSPEEPELIAETDAHWHDVTALRLWIRKSQVEGEPGKIRVEPWIVSASLDGTLRRWKLSELIHPPPPKKAPAEEAKPANAPASTDALDEDEERELAELMGED</sequence>
<proteinExistence type="predicted"/>
<dbReference type="InterPro" id="IPR001680">
    <property type="entry name" value="WD40_rpt"/>
</dbReference>
<evidence type="ECO:0000256" key="4">
    <source>
        <dbReference type="SAM" id="MobiDB-lite"/>
    </source>
</evidence>
<keyword evidence="6" id="KW-1185">Reference proteome</keyword>
<feature type="repeat" description="WD" evidence="3">
    <location>
        <begin position="75"/>
        <end position="122"/>
    </location>
</feature>
<keyword evidence="1 3" id="KW-0853">WD repeat</keyword>
<accession>A0A5C2SRH1</accession>
<dbReference type="InterPro" id="IPR036322">
    <property type="entry name" value="WD40_repeat_dom_sf"/>
</dbReference>
<dbReference type="InterPro" id="IPR019775">
    <property type="entry name" value="WD40_repeat_CS"/>
</dbReference>
<evidence type="ECO:0000313" key="5">
    <source>
        <dbReference type="EMBL" id="RPD65994.1"/>
    </source>
</evidence>
<dbReference type="Proteomes" id="UP000313359">
    <property type="component" value="Unassembled WGS sequence"/>
</dbReference>
<dbReference type="Pfam" id="PF00400">
    <property type="entry name" value="WD40"/>
    <property type="match status" value="2"/>
</dbReference>
<evidence type="ECO:0000256" key="2">
    <source>
        <dbReference type="ARBA" id="ARBA00022737"/>
    </source>
</evidence>
<feature type="repeat" description="WD" evidence="3">
    <location>
        <begin position="123"/>
        <end position="158"/>
    </location>
</feature>
<dbReference type="PANTHER" id="PTHR19848">
    <property type="entry name" value="WD40 REPEAT PROTEIN"/>
    <property type="match status" value="1"/>
</dbReference>
<reference evidence="5" key="1">
    <citation type="journal article" date="2018" name="Genome Biol. Evol.">
        <title>Genomics and development of Lentinus tigrinus, a white-rot wood-decaying mushroom with dimorphic fruiting bodies.</title>
        <authorList>
            <person name="Wu B."/>
            <person name="Xu Z."/>
            <person name="Knudson A."/>
            <person name="Carlson A."/>
            <person name="Chen N."/>
            <person name="Kovaka S."/>
            <person name="LaButti K."/>
            <person name="Lipzen A."/>
            <person name="Pennachio C."/>
            <person name="Riley R."/>
            <person name="Schakwitz W."/>
            <person name="Umezawa K."/>
            <person name="Ohm R.A."/>
            <person name="Grigoriev I.V."/>
            <person name="Nagy L.G."/>
            <person name="Gibbons J."/>
            <person name="Hibbett D."/>
        </authorList>
    </citation>
    <scope>NUCLEOTIDE SEQUENCE [LARGE SCALE GENOMIC DNA]</scope>
    <source>
        <strain evidence="5">ALCF2SS1-6</strain>
    </source>
</reference>
<dbReference type="PROSITE" id="PS00678">
    <property type="entry name" value="WD_REPEATS_1"/>
    <property type="match status" value="2"/>
</dbReference>
<feature type="region of interest" description="Disordered" evidence="4">
    <location>
        <begin position="367"/>
        <end position="408"/>
    </location>
</feature>
<dbReference type="PROSITE" id="PS50082">
    <property type="entry name" value="WD_REPEATS_2"/>
    <property type="match status" value="2"/>
</dbReference>
<name>A0A5C2SRH1_9APHY</name>